<organism evidence="2 3">
    <name type="scientific">Luteimonas endophytica</name>
    <dbReference type="NCBI Taxonomy" id="3042023"/>
    <lineage>
        <taxon>Bacteria</taxon>
        <taxon>Pseudomonadati</taxon>
        <taxon>Pseudomonadota</taxon>
        <taxon>Gammaproteobacteria</taxon>
        <taxon>Lysobacterales</taxon>
        <taxon>Lysobacteraceae</taxon>
        <taxon>Luteimonas</taxon>
    </lineage>
</organism>
<dbReference type="SUPFAM" id="SSF48452">
    <property type="entry name" value="TPR-like"/>
    <property type="match status" value="1"/>
</dbReference>
<dbReference type="EMBL" id="JARXRM010000035">
    <property type="protein sequence ID" value="MDH5823556.1"/>
    <property type="molecule type" value="Genomic_DNA"/>
</dbReference>
<dbReference type="Gene3D" id="1.25.40.10">
    <property type="entry name" value="Tetratricopeptide repeat domain"/>
    <property type="match status" value="1"/>
</dbReference>
<sequence>MTDDDELKALHERAYAAMDRGSLAEASQDFGALLLREPDNRYYHYMRGLASKYLLEWPASLQHNLRAIELAEEFGEAEHWNAAIAATALSDWKRVRALWSACGIQVPEGSGAIEGDYGVAVVRLNPWHGGETVFMRRIDPVRARLLNVPLPESGHRFGDIVLHDGAPTGHRHDGEREVPVFNELVRIAPSDFQTFVVFLRCNGPEALRPLLEATAPGIGYVEDWTQTVHHYCMRCSYGTPHRHQAGTGKSWQPHRNLGIAAQSRHSVEKLLRDWDSTGAARDVEGIETREVAIPLREDGWVWWSGPVDEGAPAPESATDPSTADT</sequence>
<feature type="region of interest" description="Disordered" evidence="1">
    <location>
        <begin position="306"/>
        <end position="325"/>
    </location>
</feature>
<evidence type="ECO:0000256" key="1">
    <source>
        <dbReference type="SAM" id="MobiDB-lite"/>
    </source>
</evidence>
<dbReference type="InterPro" id="IPR011990">
    <property type="entry name" value="TPR-like_helical_dom_sf"/>
</dbReference>
<reference evidence="2 3" key="1">
    <citation type="submission" date="2023-04" db="EMBL/GenBank/DDBJ databases">
        <title>Luteimonas endophyticus RD2P54.</title>
        <authorList>
            <person name="Sun J.-Q."/>
        </authorList>
    </citation>
    <scope>NUCLEOTIDE SEQUENCE [LARGE SCALE GENOMIC DNA]</scope>
    <source>
        <strain evidence="2 3">RD2P54</strain>
    </source>
</reference>
<protein>
    <submittedName>
        <fullName evidence="2">Tetratricopeptide repeat protein</fullName>
    </submittedName>
</protein>
<keyword evidence="3" id="KW-1185">Reference proteome</keyword>
<comment type="caution">
    <text evidence="2">The sequence shown here is derived from an EMBL/GenBank/DDBJ whole genome shotgun (WGS) entry which is preliminary data.</text>
</comment>
<dbReference type="RefSeq" id="WP_280574770.1">
    <property type="nucleotide sequence ID" value="NZ_JARXRM010000035.1"/>
</dbReference>
<proteinExistence type="predicted"/>
<name>A0ABT6J9Q0_9GAMM</name>
<dbReference type="Proteomes" id="UP001156940">
    <property type="component" value="Unassembled WGS sequence"/>
</dbReference>
<gene>
    <name evidence="2" type="ORF">QFW77_11220</name>
</gene>
<evidence type="ECO:0000313" key="2">
    <source>
        <dbReference type="EMBL" id="MDH5823556.1"/>
    </source>
</evidence>
<evidence type="ECO:0000313" key="3">
    <source>
        <dbReference type="Proteomes" id="UP001156940"/>
    </source>
</evidence>
<accession>A0ABT6J9Q0</accession>